<reference evidence="2 3" key="1">
    <citation type="submission" date="2020-01" db="EMBL/GenBank/DDBJ databases">
        <title>Jiella pacifica sp. nov.</title>
        <authorList>
            <person name="Xue Z."/>
            <person name="Zhu S."/>
            <person name="Chen J."/>
            <person name="Yang J."/>
        </authorList>
    </citation>
    <scope>NUCLEOTIDE SEQUENCE [LARGE SCALE GENOMIC DNA]</scope>
    <source>
        <strain evidence="2 3">40Bstr34</strain>
    </source>
</reference>
<dbReference type="Pfam" id="PF12146">
    <property type="entry name" value="Hydrolase_4"/>
    <property type="match status" value="1"/>
</dbReference>
<sequence>MILRIVLALVLLIAIVLAGLWLFGPREPADLTVRFDPAAIGSDPDAYLAKQEADIPNLRPQSRKEIVWAYPASRAKTALSIVYIHGFSADKAETRPLADEVAKALHANLFYTRLTGHGRDGAAMDQASVADWVNDLAEAMAIGRDIGSKIVVVASSTGGTLAALGTTIPGLMDDAAGIVLLSPNFAVNDRWAFLLDLPFARDILPVLGGETYSFEPVNEEQARHWTTRYPIGALAPMAALVRAVRRTDFTTADALPLLVFYSQADNVVAPEATERFAANWPGPHQVVDVPVTSDASNHTLAGDILSPKTTDELAERIVAWIKALPAGSGSDTAGPREN</sequence>
<dbReference type="GO" id="GO:0016787">
    <property type="term" value="F:hydrolase activity"/>
    <property type="evidence" value="ECO:0007669"/>
    <property type="project" value="UniProtKB-KW"/>
</dbReference>
<comment type="caution">
    <text evidence="2">The sequence shown here is derived from an EMBL/GenBank/DDBJ whole genome shotgun (WGS) entry which is preliminary data.</text>
</comment>
<dbReference type="InterPro" id="IPR022742">
    <property type="entry name" value="Hydrolase_4"/>
</dbReference>
<dbReference type="SUPFAM" id="SSF53474">
    <property type="entry name" value="alpha/beta-Hydrolases"/>
    <property type="match status" value="1"/>
</dbReference>
<evidence type="ECO:0000313" key="3">
    <source>
        <dbReference type="Proteomes" id="UP000469011"/>
    </source>
</evidence>
<accession>A0A6N9SY86</accession>
<dbReference type="AlphaFoldDB" id="A0A6N9SY86"/>
<proteinExistence type="predicted"/>
<keyword evidence="2" id="KW-0378">Hydrolase</keyword>
<protein>
    <submittedName>
        <fullName evidence="2">Alpha/beta fold hydrolase</fullName>
    </submittedName>
</protein>
<feature type="domain" description="Serine aminopeptidase S33" evidence="1">
    <location>
        <begin position="80"/>
        <end position="282"/>
    </location>
</feature>
<dbReference type="Proteomes" id="UP000469011">
    <property type="component" value="Unassembled WGS sequence"/>
</dbReference>
<evidence type="ECO:0000259" key="1">
    <source>
        <dbReference type="Pfam" id="PF12146"/>
    </source>
</evidence>
<organism evidence="2 3">
    <name type="scientific">Jiella pacifica</name>
    <dbReference type="NCBI Taxonomy" id="2696469"/>
    <lineage>
        <taxon>Bacteria</taxon>
        <taxon>Pseudomonadati</taxon>
        <taxon>Pseudomonadota</taxon>
        <taxon>Alphaproteobacteria</taxon>
        <taxon>Hyphomicrobiales</taxon>
        <taxon>Aurantimonadaceae</taxon>
        <taxon>Jiella</taxon>
    </lineage>
</organism>
<gene>
    <name evidence="2" type="ORF">GTK09_06050</name>
</gene>
<name>A0A6N9SY86_9HYPH</name>
<evidence type="ECO:0000313" key="2">
    <source>
        <dbReference type="EMBL" id="NDW03987.1"/>
    </source>
</evidence>
<dbReference type="InterPro" id="IPR029058">
    <property type="entry name" value="AB_hydrolase_fold"/>
</dbReference>
<dbReference type="EMBL" id="JAAAMG010000003">
    <property type="protein sequence ID" value="NDW03987.1"/>
    <property type="molecule type" value="Genomic_DNA"/>
</dbReference>
<dbReference type="Gene3D" id="3.40.50.1820">
    <property type="entry name" value="alpha/beta hydrolase"/>
    <property type="match status" value="1"/>
</dbReference>
<dbReference type="RefSeq" id="WP_163461884.1">
    <property type="nucleotide sequence ID" value="NZ_JAAAMG010000003.1"/>
</dbReference>
<keyword evidence="3" id="KW-1185">Reference proteome</keyword>